<dbReference type="InterPro" id="IPR044068">
    <property type="entry name" value="CB"/>
</dbReference>
<gene>
    <name evidence="7" type="ORF">B277_03960</name>
    <name evidence="8" type="ORF">CWN80_02855</name>
</gene>
<evidence type="ECO:0000259" key="6">
    <source>
        <dbReference type="PROSITE" id="PS51900"/>
    </source>
</evidence>
<keyword evidence="3" id="KW-0233">DNA recombination</keyword>
<evidence type="ECO:0000256" key="1">
    <source>
        <dbReference type="ARBA" id="ARBA00022908"/>
    </source>
</evidence>
<dbReference type="eggNOG" id="COG4974">
    <property type="taxonomic scope" value="Bacteria"/>
</dbReference>
<comment type="caution">
    <text evidence="7">The sequence shown here is derived from an EMBL/GenBank/DDBJ whole genome shotgun (WGS) entry which is preliminary data.</text>
</comment>
<evidence type="ECO:0000313" key="9">
    <source>
        <dbReference type="Proteomes" id="UP000004474"/>
    </source>
</evidence>
<feature type="domain" description="Core-binding (CB)" evidence="6">
    <location>
        <begin position="8"/>
        <end position="90"/>
    </location>
</feature>
<dbReference type="Gene3D" id="1.10.443.10">
    <property type="entry name" value="Intergrase catalytic core"/>
    <property type="match status" value="1"/>
</dbReference>
<dbReference type="PANTHER" id="PTHR30349:SF81">
    <property type="entry name" value="TYROSINE RECOMBINASE XERC"/>
    <property type="match status" value="1"/>
</dbReference>
<reference evidence="8" key="3">
    <citation type="submission" date="2017-11" db="EMBL/GenBank/DDBJ databases">
        <authorList>
            <person name="Seuylemezian A."/>
            <person name="Cooper K."/>
            <person name="Vaishampayan P."/>
        </authorList>
    </citation>
    <scope>NUCLEOTIDE SEQUENCE</scope>
    <source>
        <strain evidence="8">PVAS-1</strain>
    </source>
</reference>
<dbReference type="EMBL" id="ALWX01000014">
    <property type="protein sequence ID" value="EKA62172.1"/>
    <property type="molecule type" value="Genomic_DNA"/>
</dbReference>
<dbReference type="SUPFAM" id="SSF56349">
    <property type="entry name" value="DNA breaking-rejoining enzymes"/>
    <property type="match status" value="1"/>
</dbReference>
<accession>K1E9R2</accession>
<dbReference type="Proteomes" id="UP000004474">
    <property type="component" value="Unassembled WGS sequence"/>
</dbReference>
<keyword evidence="2 4" id="KW-0238">DNA-binding</keyword>
<keyword evidence="10" id="KW-1185">Reference proteome</keyword>
<keyword evidence="1" id="KW-0229">DNA integration</keyword>
<dbReference type="STRING" id="1210046.B277_03960"/>
<dbReference type="EMBL" id="PIPF01000002">
    <property type="protein sequence ID" value="RWU85105.1"/>
    <property type="molecule type" value="Genomic_DNA"/>
</dbReference>
<dbReference type="InterPro" id="IPR011010">
    <property type="entry name" value="DNA_brk_join_enz"/>
</dbReference>
<dbReference type="PANTHER" id="PTHR30349">
    <property type="entry name" value="PHAGE INTEGRASE-RELATED"/>
    <property type="match status" value="1"/>
</dbReference>
<dbReference type="InterPro" id="IPR010998">
    <property type="entry name" value="Integrase_recombinase_N"/>
</dbReference>
<dbReference type="PATRIC" id="fig|1210046.3.peg.770"/>
<dbReference type="CDD" id="cd00397">
    <property type="entry name" value="DNA_BRE_C"/>
    <property type="match status" value="1"/>
</dbReference>
<dbReference type="PROSITE" id="PS51898">
    <property type="entry name" value="TYR_RECOMBINASE"/>
    <property type="match status" value="1"/>
</dbReference>
<dbReference type="InterPro" id="IPR004107">
    <property type="entry name" value="Integrase_SAM-like_N"/>
</dbReference>
<evidence type="ECO:0000313" key="10">
    <source>
        <dbReference type="Proteomes" id="UP000288711"/>
    </source>
</evidence>
<dbReference type="Pfam" id="PF00589">
    <property type="entry name" value="Phage_integrase"/>
    <property type="match status" value="1"/>
</dbReference>
<protein>
    <submittedName>
        <fullName evidence="7 8">Integrase</fullName>
    </submittedName>
</protein>
<evidence type="ECO:0000256" key="4">
    <source>
        <dbReference type="PROSITE-ProRule" id="PRU01248"/>
    </source>
</evidence>
<dbReference type="AlphaFoldDB" id="K1E9R2"/>
<evidence type="ECO:0000256" key="3">
    <source>
        <dbReference type="ARBA" id="ARBA00023172"/>
    </source>
</evidence>
<organism evidence="7 9">
    <name type="scientific">Janibacter hoylei PVAS-1</name>
    <dbReference type="NCBI Taxonomy" id="1210046"/>
    <lineage>
        <taxon>Bacteria</taxon>
        <taxon>Bacillati</taxon>
        <taxon>Actinomycetota</taxon>
        <taxon>Actinomycetes</taxon>
        <taxon>Micrococcales</taxon>
        <taxon>Intrasporangiaceae</taxon>
        <taxon>Janibacter</taxon>
    </lineage>
</organism>
<dbReference type="OrthoDB" id="148546at2"/>
<proteinExistence type="predicted"/>
<dbReference type="GO" id="GO:0006310">
    <property type="term" value="P:DNA recombination"/>
    <property type="evidence" value="ECO:0007669"/>
    <property type="project" value="UniProtKB-KW"/>
</dbReference>
<reference evidence="7 9" key="2">
    <citation type="journal article" date="2012" name="J. Bacteriol.">
        <title>Genome Sequence of Janibacter hoylei MTCC8307, Isolated from the Stratospheric Air.</title>
        <authorList>
            <person name="Pawar S.P."/>
            <person name="Dhotre D.P."/>
            <person name="Shetty S.A."/>
            <person name="Chowdhury S.P."/>
            <person name="Chaudhari B.L."/>
            <person name="Shouche Y.S."/>
        </authorList>
    </citation>
    <scope>NUCLEOTIDE SEQUENCE [LARGE SCALE GENOMIC DNA]</scope>
    <source>
        <strain evidence="7 9">PVAS-1</strain>
    </source>
</reference>
<dbReference type="RefSeq" id="WP_007925338.1">
    <property type="nucleotide sequence ID" value="NZ_ALWX01000014.1"/>
</dbReference>
<name>K1E9R2_9MICO</name>
<dbReference type="GO" id="GO:0015074">
    <property type="term" value="P:DNA integration"/>
    <property type="evidence" value="ECO:0007669"/>
    <property type="project" value="UniProtKB-KW"/>
</dbReference>
<dbReference type="InterPro" id="IPR013762">
    <property type="entry name" value="Integrase-like_cat_sf"/>
</dbReference>
<dbReference type="InterPro" id="IPR050090">
    <property type="entry name" value="Tyrosine_recombinase_XerCD"/>
</dbReference>
<sequence length="307" mass="34069">MSVSPSVIELQALAQSWALSLRADRKSPQTLKAYGDGVRFYLAWCLEQDAEPLQRASIRAWVTDLLDSGAAASTARSRQLAVRRFSAWLEDEGEIAADPFLGVKAPKLDQTVVEPLTEDELRALLKACLPAKGSTRAEAMRDRRDEAIIRLMLETGARAGEVVAMSLADVDPQTSTAIIRRGKGGKGRVIPLSANAVMAIDRYLRHRREHRLAESEHLWLGDRGKQFRYDGLHKSLKMRAERAGIDRFHPHMLRHTAAHRWLAAGGSESGLMAVAGWTRPDMLMRYTKAQASARAAEEAKRLNLGEL</sequence>
<dbReference type="PROSITE" id="PS51900">
    <property type="entry name" value="CB"/>
    <property type="match status" value="1"/>
</dbReference>
<evidence type="ECO:0000313" key="7">
    <source>
        <dbReference type="EMBL" id="EKA62172.1"/>
    </source>
</evidence>
<evidence type="ECO:0000313" key="8">
    <source>
        <dbReference type="EMBL" id="RWU85105.1"/>
    </source>
</evidence>
<evidence type="ECO:0000256" key="2">
    <source>
        <dbReference type="ARBA" id="ARBA00023125"/>
    </source>
</evidence>
<dbReference type="GO" id="GO:0003677">
    <property type="term" value="F:DNA binding"/>
    <property type="evidence" value="ECO:0007669"/>
    <property type="project" value="UniProtKB-UniRule"/>
</dbReference>
<dbReference type="Pfam" id="PF02899">
    <property type="entry name" value="Phage_int_SAM_1"/>
    <property type="match status" value="1"/>
</dbReference>
<dbReference type="InterPro" id="IPR002104">
    <property type="entry name" value="Integrase_catalytic"/>
</dbReference>
<dbReference type="Gene3D" id="1.10.150.130">
    <property type="match status" value="1"/>
</dbReference>
<reference evidence="8 10" key="1">
    <citation type="journal article" date="2009" name="Int. J. Syst. Evol. Microbiol.">
        <title>Janibacter hoylei sp. nov., Bacillus isronensis sp. nov. and Bacillus aryabhattai sp. nov., isolated from cryotubes used for collecting air from the upper atmosphere.</title>
        <authorList>
            <person name="Shivaji S."/>
            <person name="Chaturvedi P."/>
            <person name="Begum Z."/>
            <person name="Pindi P.K."/>
            <person name="Manorama R."/>
            <person name="Padmanaban D.A."/>
            <person name="Shouche Y.S."/>
            <person name="Pawar S."/>
            <person name="Vaishampayan P."/>
            <person name="Dutt C.B."/>
            <person name="Datta G.N."/>
            <person name="Manchanda R.K."/>
            <person name="Rao U.R."/>
            <person name="Bhargava P.M."/>
            <person name="Narlikar J.V."/>
        </authorList>
    </citation>
    <scope>NUCLEOTIDE SEQUENCE [LARGE SCALE GENOMIC DNA]</scope>
    <source>
        <strain evidence="8 10">PVAS-1</strain>
    </source>
</reference>
<dbReference type="Proteomes" id="UP000288711">
    <property type="component" value="Unassembled WGS sequence"/>
</dbReference>
<feature type="domain" description="Tyr recombinase" evidence="5">
    <location>
        <begin position="111"/>
        <end position="300"/>
    </location>
</feature>
<evidence type="ECO:0000259" key="5">
    <source>
        <dbReference type="PROSITE" id="PS51898"/>
    </source>
</evidence>